<reference evidence="2" key="1">
    <citation type="submission" date="2021-01" db="EMBL/GenBank/DDBJ databases">
        <authorList>
            <person name="Corre E."/>
            <person name="Pelletier E."/>
            <person name="Niang G."/>
            <person name="Scheremetjew M."/>
            <person name="Finn R."/>
            <person name="Kale V."/>
            <person name="Holt S."/>
            <person name="Cochrane G."/>
            <person name="Meng A."/>
            <person name="Brown T."/>
            <person name="Cohen L."/>
        </authorList>
    </citation>
    <scope>NUCLEOTIDE SEQUENCE</scope>
    <source>
        <strain evidence="2">NIES-381</strain>
    </source>
</reference>
<sequence length="484" mass="55419">MAAVWDFPKFYLDGSLVECTNGSKPVCVALLNEEGSILLNCYVVPNGAVTNWQTNLTTLSSFNDLLECNPVHLEQVLEYLRHFIPADSVLIGHEISAIVDAFGLVKGEDYAALIETSDWFAVQLSATLCQRFTLAHILQHLLGDEIPEAESGKRDPMLDAQYARMLYFSYKDVPYDHPVMHQARQTLYEALPKDKRLVDPALTVRIVGIPEGMDEKEIKKSIVPRQVVHLVEKVADITWSENKGVVTGNTTVIFKTAHDVSQTVLRLHSNPDDWDWVVKKEGQCYAHKQNGIRIEEAEDVSLKVYVHSIPDDWNEGDVKKKLVPEMLQTHVKEIKQTQFKRTKDRSKLLGRTHIMFNEEWCVMEMLRMMQTLFLDDWSWTTQQDGTLLFCHKKENIMVEPALPMTWEELMSVFEPEQPTAREEWQPMQYGWPQETEVEVNVDVDAIGVDEEAGPEEEEAEEQEATEEDETDMELCPEESAMEVC</sequence>
<gene>
    <name evidence="2" type="ORF">EGYM00392_LOCUS14718</name>
</gene>
<accession>A0A7S1N862</accession>
<protein>
    <recommendedName>
        <fullName evidence="3">Exonuclease domain-containing protein</fullName>
    </recommendedName>
</protein>
<feature type="region of interest" description="Disordered" evidence="1">
    <location>
        <begin position="447"/>
        <end position="484"/>
    </location>
</feature>
<dbReference type="InterPro" id="IPR036397">
    <property type="entry name" value="RNaseH_sf"/>
</dbReference>
<evidence type="ECO:0008006" key="3">
    <source>
        <dbReference type="Google" id="ProtNLM"/>
    </source>
</evidence>
<evidence type="ECO:0000256" key="1">
    <source>
        <dbReference type="SAM" id="MobiDB-lite"/>
    </source>
</evidence>
<dbReference type="AlphaFoldDB" id="A0A7S1N862"/>
<organism evidence="2">
    <name type="scientific">Eutreptiella gymnastica</name>
    <dbReference type="NCBI Taxonomy" id="73025"/>
    <lineage>
        <taxon>Eukaryota</taxon>
        <taxon>Discoba</taxon>
        <taxon>Euglenozoa</taxon>
        <taxon>Euglenida</taxon>
        <taxon>Spirocuta</taxon>
        <taxon>Euglenophyceae</taxon>
        <taxon>Eutreptiales</taxon>
        <taxon>Eutreptiaceae</taxon>
        <taxon>Eutreptiella</taxon>
    </lineage>
</organism>
<dbReference type="EMBL" id="HBGA01040580">
    <property type="protein sequence ID" value="CAD9003634.1"/>
    <property type="molecule type" value="Transcribed_RNA"/>
</dbReference>
<proteinExistence type="predicted"/>
<evidence type="ECO:0000313" key="2">
    <source>
        <dbReference type="EMBL" id="CAD9003634.1"/>
    </source>
</evidence>
<name>A0A7S1N862_9EUGL</name>
<dbReference type="Gene3D" id="3.30.420.10">
    <property type="entry name" value="Ribonuclease H-like superfamily/Ribonuclease H"/>
    <property type="match status" value="1"/>
</dbReference>
<dbReference type="GO" id="GO:0003676">
    <property type="term" value="F:nucleic acid binding"/>
    <property type="evidence" value="ECO:0007669"/>
    <property type="project" value="InterPro"/>
</dbReference>